<accession>H2BXJ6</accession>
<organism evidence="1 2">
    <name type="scientific">Gillisia limnaea (strain DSM 15749 / LMG 21470 / R-8282)</name>
    <dbReference type="NCBI Taxonomy" id="865937"/>
    <lineage>
        <taxon>Bacteria</taxon>
        <taxon>Pseudomonadati</taxon>
        <taxon>Bacteroidota</taxon>
        <taxon>Flavobacteriia</taxon>
        <taxon>Flavobacteriales</taxon>
        <taxon>Flavobacteriaceae</taxon>
        <taxon>Gillisia</taxon>
    </lineage>
</organism>
<dbReference type="eggNOG" id="ENOG5033W2R">
    <property type="taxonomic scope" value="Bacteria"/>
</dbReference>
<dbReference type="EMBL" id="JH594606">
    <property type="protein sequence ID" value="EHQ02078.1"/>
    <property type="molecule type" value="Genomic_DNA"/>
</dbReference>
<name>H2BXJ6_GILLR</name>
<sequence length="220" mass="26028">MIEKLIELTNTIEFYQNGHFHLTNLKGEIGQFKTMEFNFVIEERDDNGKTYNVEHWNLIAHRTIDFKGIFEDLYLPYIKLKILNDHPLLWMYNQPNLECELIKFPENPSEFIGDLFFEYEKIAGNWIPLHKTFWALNKYYKENGKRNISVPKPLKEPIEKVCKKHGVDFKVKKEIDSYDKGYANRPNAKLLIFGNEDASPDNYNLGQPYIIADEFIANKK</sequence>
<evidence type="ECO:0000313" key="1">
    <source>
        <dbReference type="EMBL" id="EHQ02078.1"/>
    </source>
</evidence>
<dbReference type="RefSeq" id="WP_006988393.1">
    <property type="nucleotide sequence ID" value="NZ_JH594606.1"/>
</dbReference>
<dbReference type="HOGENOM" id="CLU_1248787_0_0_10"/>
<keyword evidence="2" id="KW-1185">Reference proteome</keyword>
<dbReference type="AlphaFoldDB" id="H2BXJ6"/>
<evidence type="ECO:0000313" key="2">
    <source>
        <dbReference type="Proteomes" id="UP000003844"/>
    </source>
</evidence>
<reference evidence="2" key="1">
    <citation type="journal article" date="2012" name="Stand. Genomic Sci.">
        <title>Genome sequence of the Antarctic rhodopsins-containing flavobacterium Gillisia limnaea type strain (R-8282(T)).</title>
        <authorList>
            <person name="Riedel T."/>
            <person name="Held B."/>
            <person name="Nolan M."/>
            <person name="Lucas S."/>
            <person name="Lapidus A."/>
            <person name="Tice H."/>
            <person name="Del Rio T.G."/>
            <person name="Cheng J.F."/>
            <person name="Han C."/>
            <person name="Tapia R."/>
            <person name="Goodwin L.A."/>
            <person name="Pitluck S."/>
            <person name="Liolios K."/>
            <person name="Mavromatis K."/>
            <person name="Pagani I."/>
            <person name="Ivanova N."/>
            <person name="Mikhailova N."/>
            <person name="Pati A."/>
            <person name="Chen A."/>
            <person name="Palaniappan K."/>
            <person name="Land M."/>
            <person name="Rohde M."/>
            <person name="Tindall B.J."/>
            <person name="Detter J.C."/>
            <person name="Goker M."/>
            <person name="Bristow J."/>
            <person name="Eisen J.A."/>
            <person name="Markowitz V."/>
            <person name="Hugenholtz P."/>
            <person name="Kyrpides N.C."/>
            <person name="Klenk H.P."/>
            <person name="Woyke T."/>
        </authorList>
    </citation>
    <scope>NUCLEOTIDE SEQUENCE [LARGE SCALE GENOMIC DNA]</scope>
    <source>
        <strain evidence="2">DSM 15749 / LMG 21470 / R-8282</strain>
    </source>
</reference>
<dbReference type="OrthoDB" id="1249795at2"/>
<proteinExistence type="predicted"/>
<dbReference type="Proteomes" id="UP000003844">
    <property type="component" value="Unassembled WGS sequence"/>
</dbReference>
<protein>
    <submittedName>
        <fullName evidence="1">Uncharacterized protein</fullName>
    </submittedName>
</protein>
<gene>
    <name evidence="1" type="ORF">Gilli_1421</name>
</gene>